<dbReference type="EMBL" id="JAAMPI010000403">
    <property type="protein sequence ID" value="KAF4631855.1"/>
    <property type="molecule type" value="Genomic_DNA"/>
</dbReference>
<dbReference type="SUPFAM" id="SSF55729">
    <property type="entry name" value="Acyl-CoA N-acyltransferases (Nat)"/>
    <property type="match status" value="1"/>
</dbReference>
<protein>
    <recommendedName>
        <fullName evidence="2">N-acetyltransferase domain-containing protein</fullName>
    </recommendedName>
</protein>
<keyword evidence="4" id="KW-1185">Reference proteome</keyword>
<dbReference type="InterPro" id="IPR016181">
    <property type="entry name" value="Acyl_CoA_acyltransferase"/>
</dbReference>
<gene>
    <name evidence="3" type="ORF">G7Y89_g6276</name>
</gene>
<dbReference type="Gene3D" id="3.40.630.30">
    <property type="match status" value="1"/>
</dbReference>
<dbReference type="Pfam" id="PF13302">
    <property type="entry name" value="Acetyltransf_3"/>
    <property type="match status" value="1"/>
</dbReference>
<reference evidence="3 4" key="1">
    <citation type="submission" date="2020-03" db="EMBL/GenBank/DDBJ databases">
        <title>Draft Genome Sequence of Cudoniella acicularis.</title>
        <authorList>
            <person name="Buettner E."/>
            <person name="Kellner H."/>
        </authorList>
    </citation>
    <scope>NUCLEOTIDE SEQUENCE [LARGE SCALE GENOMIC DNA]</scope>
    <source>
        <strain evidence="3 4">DSM 108380</strain>
    </source>
</reference>
<dbReference type="AlphaFoldDB" id="A0A8H4RN07"/>
<feature type="compositionally biased region" description="Polar residues" evidence="1">
    <location>
        <begin position="19"/>
        <end position="29"/>
    </location>
</feature>
<evidence type="ECO:0000313" key="4">
    <source>
        <dbReference type="Proteomes" id="UP000566819"/>
    </source>
</evidence>
<dbReference type="PANTHER" id="PTHR43441">
    <property type="entry name" value="RIBOSOMAL-PROTEIN-SERINE ACETYLTRANSFERASE"/>
    <property type="match status" value="1"/>
</dbReference>
<evidence type="ECO:0000256" key="1">
    <source>
        <dbReference type="SAM" id="MobiDB-lite"/>
    </source>
</evidence>
<feature type="region of interest" description="Disordered" evidence="1">
    <location>
        <begin position="1"/>
        <end position="30"/>
    </location>
</feature>
<dbReference type="PROSITE" id="PS51186">
    <property type="entry name" value="GNAT"/>
    <property type="match status" value="1"/>
</dbReference>
<feature type="domain" description="N-acetyltransferase" evidence="2">
    <location>
        <begin position="35"/>
        <end position="204"/>
    </location>
</feature>
<dbReference type="GO" id="GO:1990189">
    <property type="term" value="F:protein N-terminal-serine acetyltransferase activity"/>
    <property type="evidence" value="ECO:0007669"/>
    <property type="project" value="TreeGrafter"/>
</dbReference>
<dbReference type="PANTHER" id="PTHR43441:SF2">
    <property type="entry name" value="FAMILY ACETYLTRANSFERASE, PUTATIVE (AFU_ORTHOLOGUE AFUA_7G00850)-RELATED"/>
    <property type="match status" value="1"/>
</dbReference>
<proteinExistence type="predicted"/>
<evidence type="ECO:0000313" key="3">
    <source>
        <dbReference type="EMBL" id="KAF4631855.1"/>
    </source>
</evidence>
<organism evidence="3 4">
    <name type="scientific">Cudoniella acicularis</name>
    <dbReference type="NCBI Taxonomy" id="354080"/>
    <lineage>
        <taxon>Eukaryota</taxon>
        <taxon>Fungi</taxon>
        <taxon>Dikarya</taxon>
        <taxon>Ascomycota</taxon>
        <taxon>Pezizomycotina</taxon>
        <taxon>Leotiomycetes</taxon>
        <taxon>Helotiales</taxon>
        <taxon>Tricladiaceae</taxon>
        <taxon>Cudoniella</taxon>
    </lineage>
</organism>
<accession>A0A8H4RN07</accession>
<comment type="caution">
    <text evidence="3">The sequence shown here is derived from an EMBL/GenBank/DDBJ whole genome shotgun (WGS) entry which is preliminary data.</text>
</comment>
<name>A0A8H4RN07_9HELO</name>
<dbReference type="InterPro" id="IPR000182">
    <property type="entry name" value="GNAT_dom"/>
</dbReference>
<sequence>MASQLPEQPVGALAKSPEPAQTPNSSTSLLKGKHVSLRPLNITGDIEALYNSLCGPENDRLWTYMPGGPFPSLATFEQYLDKLSADTFAFTIFTHPPTSPSSSSEAGIPENSKVVGITTLMSIVPAHHRIEIGHVIYGEALKRSTAATECVFLLLEHAFGLGYERVEWKCDSLNAPSRSAAGRLGFRAEGVFLRHMIIKGRRRDTAWFSIMAEEWENWGRQAIHIWLSEENFNAEGQQKRRLEGIRDGLMLKVKKEDDIVKEQIQPARDDTHEA</sequence>
<dbReference type="InterPro" id="IPR051908">
    <property type="entry name" value="Ribosomal_N-acetyltransferase"/>
</dbReference>
<dbReference type="GO" id="GO:0008999">
    <property type="term" value="F:protein-N-terminal-alanine acetyltransferase activity"/>
    <property type="evidence" value="ECO:0007669"/>
    <property type="project" value="TreeGrafter"/>
</dbReference>
<dbReference type="OrthoDB" id="41238at2759"/>
<dbReference type="Proteomes" id="UP000566819">
    <property type="component" value="Unassembled WGS sequence"/>
</dbReference>
<evidence type="ECO:0000259" key="2">
    <source>
        <dbReference type="PROSITE" id="PS51186"/>
    </source>
</evidence>